<dbReference type="EMBL" id="OY731399">
    <property type="protein sequence ID" value="CAJ1924173.1"/>
    <property type="molecule type" value="Genomic_DNA"/>
</dbReference>
<feature type="compositionally biased region" description="Basic and acidic residues" evidence="2">
    <location>
        <begin position="197"/>
        <end position="228"/>
    </location>
</feature>
<dbReference type="PANTHER" id="PTHR38394:SF1">
    <property type="entry name" value="NEUROFILAMENT LIGHT PROTEIN"/>
    <property type="match status" value="1"/>
</dbReference>
<feature type="coiled-coil region" evidence="1">
    <location>
        <begin position="467"/>
        <end position="501"/>
    </location>
</feature>
<evidence type="ECO:0000313" key="3">
    <source>
        <dbReference type="EMBL" id="CAJ1924173.1"/>
    </source>
</evidence>
<gene>
    <name evidence="3" type="ORF">AYBTSS11_LOCUS3826</name>
</gene>
<evidence type="ECO:0008006" key="5">
    <source>
        <dbReference type="Google" id="ProtNLM"/>
    </source>
</evidence>
<feature type="region of interest" description="Disordered" evidence="2">
    <location>
        <begin position="89"/>
        <end position="159"/>
    </location>
</feature>
<dbReference type="Gramene" id="rna-AYBTSS11_LOCUS3826">
    <property type="protein sequence ID" value="CAJ1924173.1"/>
    <property type="gene ID" value="gene-AYBTSS11_LOCUS3826"/>
</dbReference>
<protein>
    <recommendedName>
        <fullName evidence="5">UVR domain-containing protein</fullName>
    </recommendedName>
</protein>
<organism evidence="3 4">
    <name type="scientific">Sphenostylis stenocarpa</name>
    <dbReference type="NCBI Taxonomy" id="92480"/>
    <lineage>
        <taxon>Eukaryota</taxon>
        <taxon>Viridiplantae</taxon>
        <taxon>Streptophyta</taxon>
        <taxon>Embryophyta</taxon>
        <taxon>Tracheophyta</taxon>
        <taxon>Spermatophyta</taxon>
        <taxon>Magnoliopsida</taxon>
        <taxon>eudicotyledons</taxon>
        <taxon>Gunneridae</taxon>
        <taxon>Pentapetalae</taxon>
        <taxon>rosids</taxon>
        <taxon>fabids</taxon>
        <taxon>Fabales</taxon>
        <taxon>Fabaceae</taxon>
        <taxon>Papilionoideae</taxon>
        <taxon>50 kb inversion clade</taxon>
        <taxon>NPAAA clade</taxon>
        <taxon>indigoferoid/millettioid clade</taxon>
        <taxon>Phaseoleae</taxon>
        <taxon>Sphenostylis</taxon>
    </lineage>
</organism>
<feature type="region of interest" description="Disordered" evidence="2">
    <location>
        <begin position="182"/>
        <end position="263"/>
    </location>
</feature>
<keyword evidence="4" id="KW-1185">Reference proteome</keyword>
<proteinExistence type="predicted"/>
<accession>A0AA86VWF0</accession>
<name>A0AA86VWF0_9FABA</name>
<feature type="coiled-coil region" evidence="1">
    <location>
        <begin position="309"/>
        <end position="355"/>
    </location>
</feature>
<feature type="coiled-coil region" evidence="1">
    <location>
        <begin position="689"/>
        <end position="716"/>
    </location>
</feature>
<keyword evidence="1" id="KW-0175">Coiled coil</keyword>
<dbReference type="PANTHER" id="PTHR38394">
    <property type="entry name" value="NEUROFILAMENT LIGHT PROTEIN"/>
    <property type="match status" value="1"/>
</dbReference>
<feature type="compositionally biased region" description="Low complexity" evidence="2">
    <location>
        <begin position="93"/>
        <end position="102"/>
    </location>
</feature>
<evidence type="ECO:0000313" key="4">
    <source>
        <dbReference type="Proteomes" id="UP001189624"/>
    </source>
</evidence>
<reference evidence="3" key="1">
    <citation type="submission" date="2023-10" db="EMBL/GenBank/DDBJ databases">
        <authorList>
            <person name="Domelevo Entfellner J.-B."/>
        </authorList>
    </citation>
    <scope>NUCLEOTIDE SEQUENCE</scope>
</reference>
<feature type="coiled-coil region" evidence="1">
    <location>
        <begin position="607"/>
        <end position="641"/>
    </location>
</feature>
<sequence length="816" mass="90853">MAWDGKKGDDMDSLFEGMVLFNPSAQIEIEVEAEVRQDNYNGSDALTSSQPLDENLFSDLTLVVDPLQNSEVAEAEHDLQSHQQLISAIAPTSSSSSSPSSGQGQGQGQGPGQAPRRRKRSGLRIGYGRDALHSDMPHTLSPLPQPISDSDSLGGDDTVWVPDTLPSITTATATTTATAADATNVVTLSQPSTESSTKSENENREHQHASTFSEEKPSTESSSKLKNENRKHHHVSSFSTAGTSPTESSSKSENEKLNQQHASAFTEAEFRQIKANIHEKLNHASQLVKSASSARKDSIRNRRKTVENANLASLKYMELEKQLEEACEAEDFEMAEKVSENLSVAEKEKQAYINSLREADAVVDALDLKLQHALESQLVAEEQCAILLDHYATNALNNADSALKKATSVYSKEMDQWLSSSEALEVKKMELEIESQFMNEARLELNNTIESSIQDDKREKEILCKRKDVLMAELNQLLALVKQKEKEIADNDSNLEDVENKINKVVSEFKEMQSGIDVKYNKLQSVLAQVKLETETLALKKGDIDNFLTQEEEMGARLREFARISTEEAEGYREIVKLRRSFMSSILKSREDKLTLAENEEKLSADVKSFQKEVSAARASLQELSSRKSSLQQEIASFKQRIIFIDKRVPELEAEKKVATSARNFKEAARIATEAKSLWVEKESIWIDMDTATLNLDKLENEIKDTLNKLQKTEGVILLKEKELAMVRYQKLLLASATARAEEAAALEMGDTEEANLLSAEAEAADREAEKLQSTYKFEVEDLADLGRYLISMDLVSYLDQKQLGELAVSLHLFTG</sequence>
<dbReference type="AlphaFoldDB" id="A0AA86VWF0"/>
<evidence type="ECO:0000256" key="2">
    <source>
        <dbReference type="SAM" id="MobiDB-lite"/>
    </source>
</evidence>
<dbReference type="Proteomes" id="UP001189624">
    <property type="component" value="Chromosome 2"/>
</dbReference>
<evidence type="ECO:0000256" key="1">
    <source>
        <dbReference type="SAM" id="Coils"/>
    </source>
</evidence>